<dbReference type="AlphaFoldDB" id="A0A1A9RU72"/>
<keyword evidence="3" id="KW-0720">Serine protease</keyword>
<accession>A0A1A9RU72</accession>
<organism evidence="6 7">
    <name type="scientific">Eikenella longinqua</name>
    <dbReference type="NCBI Taxonomy" id="1795827"/>
    <lineage>
        <taxon>Bacteria</taxon>
        <taxon>Pseudomonadati</taxon>
        <taxon>Pseudomonadota</taxon>
        <taxon>Betaproteobacteria</taxon>
        <taxon>Neisseriales</taxon>
        <taxon>Neisseriaceae</taxon>
        <taxon>Eikenella</taxon>
    </lineage>
</organism>
<dbReference type="GO" id="GO:0006508">
    <property type="term" value="P:proteolysis"/>
    <property type="evidence" value="ECO:0007669"/>
    <property type="project" value="UniProtKB-KW"/>
</dbReference>
<dbReference type="GO" id="GO:0004252">
    <property type="term" value="F:serine-type endopeptidase activity"/>
    <property type="evidence" value="ECO:0007669"/>
    <property type="project" value="InterPro"/>
</dbReference>
<keyword evidence="1" id="KW-0645">Protease</keyword>
<dbReference type="PANTHER" id="PTHR42881">
    <property type="entry name" value="PROLYL ENDOPEPTIDASE"/>
    <property type="match status" value="1"/>
</dbReference>
<dbReference type="SUPFAM" id="SSF53474">
    <property type="entry name" value="alpha/beta-Hydrolases"/>
    <property type="match status" value="1"/>
</dbReference>
<dbReference type="PANTHER" id="PTHR42881:SF13">
    <property type="entry name" value="PROLYL ENDOPEPTIDASE"/>
    <property type="match status" value="1"/>
</dbReference>
<keyword evidence="2" id="KW-0378">Hydrolase</keyword>
<evidence type="ECO:0000256" key="2">
    <source>
        <dbReference type="ARBA" id="ARBA00022801"/>
    </source>
</evidence>
<evidence type="ECO:0000259" key="4">
    <source>
        <dbReference type="Pfam" id="PF00326"/>
    </source>
</evidence>
<evidence type="ECO:0000313" key="7">
    <source>
        <dbReference type="Proteomes" id="UP000077885"/>
    </source>
</evidence>
<dbReference type="GO" id="GO:0070012">
    <property type="term" value="F:oligopeptidase activity"/>
    <property type="evidence" value="ECO:0007669"/>
    <property type="project" value="TreeGrafter"/>
</dbReference>
<dbReference type="STRING" id="1795827.A7P95_09320"/>
<gene>
    <name evidence="6" type="ORF">A7P95_09320</name>
</gene>
<evidence type="ECO:0000259" key="5">
    <source>
        <dbReference type="Pfam" id="PF02897"/>
    </source>
</evidence>
<feature type="domain" description="Peptidase S9A N-terminal" evidence="5">
    <location>
        <begin position="292"/>
        <end position="406"/>
    </location>
</feature>
<dbReference type="Pfam" id="PF00326">
    <property type="entry name" value="Peptidase_S9"/>
    <property type="match status" value="1"/>
</dbReference>
<dbReference type="EMBL" id="LXSL01000030">
    <property type="protein sequence ID" value="OAM26465.1"/>
    <property type="molecule type" value="Genomic_DNA"/>
</dbReference>
<feature type="domain" description="Peptidase S9A N-terminal" evidence="5">
    <location>
        <begin position="13"/>
        <end position="221"/>
    </location>
</feature>
<evidence type="ECO:0000256" key="3">
    <source>
        <dbReference type="ARBA" id="ARBA00022825"/>
    </source>
</evidence>
<name>A0A1A9RU72_9NEIS</name>
<dbReference type="InterPro" id="IPR029058">
    <property type="entry name" value="AB_hydrolase_fold"/>
</dbReference>
<feature type="domain" description="Peptidase S9 prolyl oligopeptidase catalytic" evidence="4">
    <location>
        <begin position="472"/>
        <end position="675"/>
    </location>
</feature>
<keyword evidence="7" id="KW-1185">Reference proteome</keyword>
<dbReference type="InterPro" id="IPR002470">
    <property type="entry name" value="Peptidase_S9A"/>
</dbReference>
<dbReference type="SUPFAM" id="SSF50993">
    <property type="entry name" value="Peptidase/esterase 'gauge' domain"/>
    <property type="match status" value="1"/>
</dbReference>
<dbReference type="InterPro" id="IPR051167">
    <property type="entry name" value="Prolyl_oligopep/macrocyclase"/>
</dbReference>
<dbReference type="Gene3D" id="3.40.50.1820">
    <property type="entry name" value="alpha/beta hydrolase"/>
    <property type="match status" value="1"/>
</dbReference>
<dbReference type="InterPro" id="IPR001375">
    <property type="entry name" value="Peptidase_S9_cat"/>
</dbReference>
<sequence length="683" mass="74710">MPNMPADRHAVFENLAAPETAAFAAAEHAQTQAWLESQPDYEPLRRDILAVLQDEQQIPFCQEHRARMYHFYQSEEFPKGVYRVCSAASYRAGLPEWEVLFSVADFDEILGADVYLDGVSHYVEQPHKVLLSLSPGGGDAAFTLEFDLETRQVVPNGFHFPAGKNHIAWRDENSVWVCPAWDERQLTASGYPREVWLLRRGQSFEEAQPVLQTEAQSVWVHAWRYLDAQGAPIDLLEESAGFFSRQYFQVASDGALLPLGLPENAEICGYLGGWLLVLLRSGWQRANHAYAAGSLLAVKLNKGALGQAHCLFAPQAGQSVEGVETTRHFVAATLLDNVSGSLKAWRLHQGQWQDAAVPELPLEGAAGVVEIVDQPWGGDVLYIAASSFLSPLTLYTLDLQRQEWCVMRRQPAQFSPEGLAVRQFHAVSADGERIPYYHVGGNEPNVPTLVYAYGGFGVPELPHYLGIIGRHWLAQGGAFVLANIRGGGEFGPAWHSAAQGAERKHKSAEDLVAVAQDLAARGLAAPERIALQGGSNGGLVCAAAYCRAPQSIGAMVCEVPLTDMLRYPHLSAGASWLEEYGNPDTEPDRGYLKKLSPYHNLHASQAYPPALITTNLSDDRVHPAHALKFHARLREIGAESRLYAPEAGGHTGNASQEEVAAELAAVLLFLWRSIGAPAVGKRA</sequence>
<dbReference type="Gene3D" id="2.130.10.120">
    <property type="entry name" value="Prolyl oligopeptidase, N-terminal domain"/>
    <property type="match status" value="1"/>
</dbReference>
<dbReference type="InterPro" id="IPR023302">
    <property type="entry name" value="Pept_S9A_N"/>
</dbReference>
<dbReference type="Pfam" id="PF02897">
    <property type="entry name" value="Peptidase_S9_N"/>
    <property type="match status" value="2"/>
</dbReference>
<dbReference type="PRINTS" id="PR00862">
    <property type="entry name" value="PROLIGOPTASE"/>
</dbReference>
<evidence type="ECO:0000313" key="6">
    <source>
        <dbReference type="EMBL" id="OAM26465.1"/>
    </source>
</evidence>
<proteinExistence type="predicted"/>
<comment type="caution">
    <text evidence="6">The sequence shown here is derived from an EMBL/GenBank/DDBJ whole genome shotgun (WGS) entry which is preliminary data.</text>
</comment>
<evidence type="ECO:0000256" key="1">
    <source>
        <dbReference type="ARBA" id="ARBA00022670"/>
    </source>
</evidence>
<dbReference type="Proteomes" id="UP000077885">
    <property type="component" value="Unassembled WGS sequence"/>
</dbReference>
<protein>
    <submittedName>
        <fullName evidence="6">Prolyl endopeptidase</fullName>
    </submittedName>
</protein>
<reference evidence="7" key="1">
    <citation type="submission" date="2016-05" db="EMBL/GenBank/DDBJ databases">
        <title>Draft genome of Corynebacterium afermentans subsp. afermentans LCDC 88199T.</title>
        <authorList>
            <person name="Bernier A.-M."/>
            <person name="Bernard K."/>
        </authorList>
    </citation>
    <scope>NUCLEOTIDE SEQUENCE [LARGE SCALE GENOMIC DNA]</scope>
    <source>
        <strain evidence="7">NML02-A-017</strain>
    </source>
</reference>
<dbReference type="GO" id="GO:0005829">
    <property type="term" value="C:cytosol"/>
    <property type="evidence" value="ECO:0007669"/>
    <property type="project" value="TreeGrafter"/>
</dbReference>